<comment type="similarity">
    <text evidence="2">Belongs to the resistance-nodulation-cell division (RND) (TC 2.A.6) family.</text>
</comment>
<dbReference type="SUPFAM" id="SSF82693">
    <property type="entry name" value="Multidrug efflux transporter AcrB pore domain, PN1, PN2, PC1 and PC2 subdomains"/>
    <property type="match status" value="3"/>
</dbReference>
<dbReference type="NCBIfam" id="TIGR00915">
    <property type="entry name" value="2A0602"/>
    <property type="match status" value="1"/>
</dbReference>
<evidence type="ECO:0000256" key="8">
    <source>
        <dbReference type="ARBA" id="ARBA00023136"/>
    </source>
</evidence>
<keyword evidence="3" id="KW-0813">Transport</keyword>
<feature type="transmembrane region" description="Helical" evidence="9">
    <location>
        <begin position="364"/>
        <end position="384"/>
    </location>
</feature>
<dbReference type="InterPro" id="IPR027463">
    <property type="entry name" value="AcrB_DN_DC_subdom"/>
</dbReference>
<dbReference type="Pfam" id="PF00873">
    <property type="entry name" value="ACR_tran"/>
    <property type="match status" value="1"/>
</dbReference>
<name>A0A937FWM8_9BACT</name>
<gene>
    <name evidence="10" type="ORF">JMN32_14475</name>
</gene>
<feature type="transmembrane region" description="Helical" evidence="9">
    <location>
        <begin position="539"/>
        <end position="556"/>
    </location>
</feature>
<dbReference type="SUPFAM" id="SSF82866">
    <property type="entry name" value="Multidrug efflux transporter AcrB transmembrane domain"/>
    <property type="match status" value="2"/>
</dbReference>
<dbReference type="FunFam" id="3.30.70.1430:FF:000001">
    <property type="entry name" value="Efflux pump membrane transporter"/>
    <property type="match status" value="1"/>
</dbReference>
<keyword evidence="7 9" id="KW-1133">Transmembrane helix</keyword>
<dbReference type="Gene3D" id="3.30.70.1440">
    <property type="entry name" value="Multidrug efflux transporter AcrB pore domain"/>
    <property type="match status" value="1"/>
</dbReference>
<dbReference type="Proteomes" id="UP000614216">
    <property type="component" value="Unassembled WGS sequence"/>
</dbReference>
<reference evidence="10" key="1">
    <citation type="submission" date="2021-01" db="EMBL/GenBank/DDBJ databases">
        <title>Fulvivirga kasyanovii gen. nov., sp nov., a novel member of the phylum Bacteroidetes isolated from seawater in a mussel farm.</title>
        <authorList>
            <person name="Zhao L.-H."/>
            <person name="Wang Z.-J."/>
        </authorList>
    </citation>
    <scope>NUCLEOTIDE SEQUENCE</scope>
    <source>
        <strain evidence="10">29W222</strain>
    </source>
</reference>
<feature type="transmembrane region" description="Helical" evidence="9">
    <location>
        <begin position="1002"/>
        <end position="1028"/>
    </location>
</feature>
<dbReference type="Gene3D" id="3.30.2090.10">
    <property type="entry name" value="Multidrug efflux transporter AcrB TolC docking domain, DN and DC subdomains"/>
    <property type="match status" value="2"/>
</dbReference>
<feature type="transmembrane region" description="Helical" evidence="9">
    <location>
        <begin position="436"/>
        <end position="456"/>
    </location>
</feature>
<feature type="transmembrane region" description="Helical" evidence="9">
    <location>
        <begin position="971"/>
        <end position="990"/>
    </location>
</feature>
<keyword evidence="6 9" id="KW-0812">Transmembrane</keyword>
<accession>A0A937FWM8</accession>
<proteinExistence type="inferred from homology"/>
<dbReference type="RefSeq" id="WP_202857053.1">
    <property type="nucleotide sequence ID" value="NZ_JAEUGD010000043.1"/>
</dbReference>
<evidence type="ECO:0000256" key="5">
    <source>
        <dbReference type="ARBA" id="ARBA00022519"/>
    </source>
</evidence>
<dbReference type="GO" id="GO:0009636">
    <property type="term" value="P:response to toxic substance"/>
    <property type="evidence" value="ECO:0007669"/>
    <property type="project" value="UniProtKB-ARBA"/>
</dbReference>
<dbReference type="Gene3D" id="3.30.70.1430">
    <property type="entry name" value="Multidrug efflux transporter AcrB pore domain"/>
    <property type="match status" value="2"/>
</dbReference>
<keyword evidence="5" id="KW-0997">Cell inner membrane</keyword>
<comment type="subcellular location">
    <subcellularLocation>
        <location evidence="1">Cell inner membrane</location>
        <topology evidence="1">Multi-pass membrane protein</topology>
    </subcellularLocation>
</comment>
<dbReference type="AlphaFoldDB" id="A0A937FWM8"/>
<evidence type="ECO:0000256" key="1">
    <source>
        <dbReference type="ARBA" id="ARBA00004429"/>
    </source>
</evidence>
<feature type="transmembrane region" description="Helical" evidence="9">
    <location>
        <begin position="468"/>
        <end position="495"/>
    </location>
</feature>
<protein>
    <submittedName>
        <fullName evidence="10">Efflux RND transporter permease subunit</fullName>
    </submittedName>
</protein>
<organism evidence="10 11">
    <name type="scientific">Fulvivirga marina</name>
    <dbReference type="NCBI Taxonomy" id="2494733"/>
    <lineage>
        <taxon>Bacteria</taxon>
        <taxon>Pseudomonadati</taxon>
        <taxon>Bacteroidota</taxon>
        <taxon>Cytophagia</taxon>
        <taxon>Cytophagales</taxon>
        <taxon>Fulvivirgaceae</taxon>
        <taxon>Fulvivirga</taxon>
    </lineage>
</organism>
<evidence type="ECO:0000256" key="3">
    <source>
        <dbReference type="ARBA" id="ARBA00022448"/>
    </source>
</evidence>
<evidence type="ECO:0000313" key="11">
    <source>
        <dbReference type="Proteomes" id="UP000614216"/>
    </source>
</evidence>
<dbReference type="InterPro" id="IPR001036">
    <property type="entry name" value="Acrflvin-R"/>
</dbReference>
<dbReference type="PRINTS" id="PR00702">
    <property type="entry name" value="ACRIFLAVINRP"/>
</dbReference>
<sequence>MLKKFIERPVLSTVISILITIIGVLGLTSLPIEQYPEIAPPTVQVQAIYTGANAETVLNSVVIPLEEEINGVEGMTYMTSTASNDGAANISVYFELGTDPDIAAVNVQNRVAKANSKLPQAVLQTGVTTQKSQTSALMFFSLFSGNDNYDETFVENYARINLVPQLQRIKGVGQVTVFGSKDYSMRIWIKPEKMAAYKLMPSDIQNALREQNIEAAPGKFGENAEGIYEYAIRYKGRLSEAVDYENIIIKSIGNGNYLRLKDVADVELGAFNYGTKNIAMGNQGVAVGIFQTSGSNAQEIIKQIESVLSENKATFPEGLDYVIPYNTKDFLDASIDHVIQTLVEAFILVFIVVFIFLQDFRSTLIPAIAVPVAIIGTFFFLQLFGFSINMLTLFALILAIGIVVDDAIVVVEAVHAKLDEGAKSAKKATLSAMSEITGAVISITLVMSAVFIPVSFLKGPAGVFYQQFALTLAIAIVISAVNALTLSPALCALLLKPHDPSETHKKGVKARLFGAFNSAFNAVTDKYIHSLRFLVKRKAVAIVGLLVFVAISVVLFRSTPSGFIPNEDRGIIFADVTMPAGTTLERTEEVVRELDSIYASMDILDARMNIVGFSLLNRVNGGSYAFSVVSLRDWDERKGEGESVQAVVGQLFARTAHFKDARVLFFTPPSVQGFGNADGFEMRLQNKGTASWHELAGTMGQFLGALNARPEVQYALSSFNPNFPQFKMDINVEKTKEAGLSVNEIINTLQGYYGGLYTTDFNRFGKQYRVMVQAKPEDRATAESLDGVYVTNTQGELVAISEFVDIERVYGPEVVSRFNMLNAVTINGKSNPGYSSGDAVSAIREVAAQTLPNDYTFEFSGITREEVKTGDQAILIFLLSLVFVYFLLSAQYESYILPLSVIASLPVGVAGAIAFVNLAGLDNNIYFQVALIMLIGLLAKNAILIVEYAIQRRRAGMSLVASAIDGAKARLRPILMTSFAFILGLMPLALSSGVGAVGNRSIGMGAVGGMLIGTIFGVFVIPVLFIIFQGLQEKVSGKVIHEDDAETYMHNGYQKQSLAALTE</sequence>
<comment type="caution">
    <text evidence="10">The sequence shown here is derived from an EMBL/GenBank/DDBJ whole genome shotgun (WGS) entry which is preliminary data.</text>
</comment>
<keyword evidence="11" id="KW-1185">Reference proteome</keyword>
<dbReference type="SUPFAM" id="SSF82714">
    <property type="entry name" value="Multidrug efflux transporter AcrB TolC docking domain, DN and DC subdomains"/>
    <property type="match status" value="2"/>
</dbReference>
<feature type="transmembrane region" description="Helical" evidence="9">
    <location>
        <begin position="12"/>
        <end position="32"/>
    </location>
</feature>
<dbReference type="PANTHER" id="PTHR32063:SF9">
    <property type="entry name" value="SIMILAR TO MULTIDRUG RESISTANCE PROTEIN MEXB"/>
    <property type="match status" value="1"/>
</dbReference>
<dbReference type="FunFam" id="1.20.1640.10:FF:000001">
    <property type="entry name" value="Efflux pump membrane transporter"/>
    <property type="match status" value="1"/>
</dbReference>
<feature type="transmembrane region" description="Helical" evidence="9">
    <location>
        <begin position="925"/>
        <end position="950"/>
    </location>
</feature>
<dbReference type="GO" id="GO:0005886">
    <property type="term" value="C:plasma membrane"/>
    <property type="evidence" value="ECO:0007669"/>
    <property type="project" value="UniProtKB-SubCell"/>
</dbReference>
<evidence type="ECO:0000313" key="10">
    <source>
        <dbReference type="EMBL" id="MBL6447520.1"/>
    </source>
</evidence>
<dbReference type="Gene3D" id="1.20.1640.10">
    <property type="entry name" value="Multidrug efflux transporter AcrB transmembrane domain"/>
    <property type="match status" value="2"/>
</dbReference>
<feature type="transmembrane region" description="Helical" evidence="9">
    <location>
        <begin position="338"/>
        <end position="357"/>
    </location>
</feature>
<dbReference type="InterPro" id="IPR004764">
    <property type="entry name" value="MdtF-like"/>
</dbReference>
<feature type="transmembrane region" description="Helical" evidence="9">
    <location>
        <begin position="390"/>
        <end position="415"/>
    </location>
</feature>
<evidence type="ECO:0000256" key="6">
    <source>
        <dbReference type="ARBA" id="ARBA00022692"/>
    </source>
</evidence>
<evidence type="ECO:0000256" key="9">
    <source>
        <dbReference type="SAM" id="Phobius"/>
    </source>
</evidence>
<evidence type="ECO:0000256" key="7">
    <source>
        <dbReference type="ARBA" id="ARBA00022989"/>
    </source>
</evidence>
<dbReference type="EMBL" id="JAEUGD010000043">
    <property type="protein sequence ID" value="MBL6447520.1"/>
    <property type="molecule type" value="Genomic_DNA"/>
</dbReference>
<dbReference type="GO" id="GO:0042910">
    <property type="term" value="F:xenobiotic transmembrane transporter activity"/>
    <property type="evidence" value="ECO:0007669"/>
    <property type="project" value="TreeGrafter"/>
</dbReference>
<dbReference type="GO" id="GO:0015562">
    <property type="term" value="F:efflux transmembrane transporter activity"/>
    <property type="evidence" value="ECO:0007669"/>
    <property type="project" value="InterPro"/>
</dbReference>
<keyword evidence="4" id="KW-1003">Cell membrane</keyword>
<dbReference type="Gene3D" id="3.30.70.1320">
    <property type="entry name" value="Multidrug efflux transporter AcrB pore domain like"/>
    <property type="match status" value="1"/>
</dbReference>
<feature type="transmembrane region" description="Helical" evidence="9">
    <location>
        <begin position="872"/>
        <end position="888"/>
    </location>
</feature>
<keyword evidence="8 9" id="KW-0472">Membrane</keyword>
<feature type="transmembrane region" description="Helical" evidence="9">
    <location>
        <begin position="895"/>
        <end position="919"/>
    </location>
</feature>
<evidence type="ECO:0000256" key="4">
    <source>
        <dbReference type="ARBA" id="ARBA00022475"/>
    </source>
</evidence>
<dbReference type="PANTHER" id="PTHR32063">
    <property type="match status" value="1"/>
</dbReference>
<evidence type="ECO:0000256" key="2">
    <source>
        <dbReference type="ARBA" id="ARBA00010942"/>
    </source>
</evidence>